<dbReference type="InterPro" id="IPR000914">
    <property type="entry name" value="SBP_5_dom"/>
</dbReference>
<feature type="chain" id="PRO_5038952656" evidence="5">
    <location>
        <begin position="24"/>
        <end position="505"/>
    </location>
</feature>
<dbReference type="GO" id="GO:0042597">
    <property type="term" value="C:periplasmic space"/>
    <property type="evidence" value="ECO:0007669"/>
    <property type="project" value="UniProtKB-ARBA"/>
</dbReference>
<dbReference type="InterPro" id="IPR039424">
    <property type="entry name" value="SBP_5"/>
</dbReference>
<accession>A0A9D2H8C8</accession>
<feature type="domain" description="Solute-binding protein family 5" evidence="6">
    <location>
        <begin position="86"/>
        <end position="408"/>
    </location>
</feature>
<dbReference type="Proteomes" id="UP000824220">
    <property type="component" value="Unassembled WGS sequence"/>
</dbReference>
<evidence type="ECO:0000259" key="6">
    <source>
        <dbReference type="Pfam" id="PF00496"/>
    </source>
</evidence>
<reference evidence="7" key="1">
    <citation type="journal article" date="2021" name="PeerJ">
        <title>Extensive microbial diversity within the chicken gut microbiome revealed by metagenomics and culture.</title>
        <authorList>
            <person name="Gilroy R."/>
            <person name="Ravi A."/>
            <person name="Getino M."/>
            <person name="Pursley I."/>
            <person name="Horton D.L."/>
            <person name="Alikhan N.F."/>
            <person name="Baker D."/>
            <person name="Gharbi K."/>
            <person name="Hall N."/>
            <person name="Watson M."/>
            <person name="Adriaenssens E.M."/>
            <person name="Foster-Nyarko E."/>
            <person name="Jarju S."/>
            <person name="Secka A."/>
            <person name="Antonio M."/>
            <person name="Oren A."/>
            <person name="Chaudhuri R.R."/>
            <person name="La Ragione R."/>
            <person name="Hildebrand F."/>
            <person name="Pallen M.J."/>
        </authorList>
    </citation>
    <scope>NUCLEOTIDE SEQUENCE</scope>
    <source>
        <strain evidence="7">ChiHjej8B7-3636</strain>
    </source>
</reference>
<dbReference type="SUPFAM" id="SSF53850">
    <property type="entry name" value="Periplasmic binding protein-like II"/>
    <property type="match status" value="1"/>
</dbReference>
<evidence type="ECO:0000313" key="7">
    <source>
        <dbReference type="EMBL" id="HJA05406.1"/>
    </source>
</evidence>
<evidence type="ECO:0000256" key="3">
    <source>
        <dbReference type="ARBA" id="ARBA00022448"/>
    </source>
</evidence>
<dbReference type="Gene3D" id="3.90.76.10">
    <property type="entry name" value="Dipeptide-binding Protein, Domain 1"/>
    <property type="match status" value="1"/>
</dbReference>
<comment type="caution">
    <text evidence="7">The sequence shown here is derived from an EMBL/GenBank/DDBJ whole genome shotgun (WGS) entry which is preliminary data.</text>
</comment>
<dbReference type="PIRSF" id="PIRSF002741">
    <property type="entry name" value="MppA"/>
    <property type="match status" value="1"/>
</dbReference>
<dbReference type="Gene3D" id="3.40.190.10">
    <property type="entry name" value="Periplasmic binding protein-like II"/>
    <property type="match status" value="1"/>
</dbReference>
<feature type="signal peptide" evidence="5">
    <location>
        <begin position="1"/>
        <end position="23"/>
    </location>
</feature>
<reference evidence="7" key="2">
    <citation type="submission" date="2021-04" db="EMBL/GenBank/DDBJ databases">
        <authorList>
            <person name="Gilroy R."/>
        </authorList>
    </citation>
    <scope>NUCLEOTIDE SEQUENCE</scope>
    <source>
        <strain evidence="7">ChiHjej8B7-3636</strain>
    </source>
</reference>
<evidence type="ECO:0000256" key="1">
    <source>
        <dbReference type="ARBA" id="ARBA00004196"/>
    </source>
</evidence>
<keyword evidence="3" id="KW-0813">Transport</keyword>
<name>A0A9D2H8C8_9MICO</name>
<dbReference type="AlphaFoldDB" id="A0A9D2H8C8"/>
<comment type="similarity">
    <text evidence="2">Belongs to the bacterial solute-binding protein 5 family.</text>
</comment>
<gene>
    <name evidence="7" type="ORF">H9800_11165</name>
</gene>
<dbReference type="GO" id="GO:0015833">
    <property type="term" value="P:peptide transport"/>
    <property type="evidence" value="ECO:0007669"/>
    <property type="project" value="TreeGrafter"/>
</dbReference>
<evidence type="ECO:0000313" key="8">
    <source>
        <dbReference type="Proteomes" id="UP000824220"/>
    </source>
</evidence>
<dbReference type="EMBL" id="DXAM01000150">
    <property type="protein sequence ID" value="HJA05406.1"/>
    <property type="molecule type" value="Genomic_DNA"/>
</dbReference>
<keyword evidence="4 5" id="KW-0732">Signal</keyword>
<sequence>MATSSSLRRAAAAVLAVGALALAGCTGEASPAEPAGAPDADASLTIGLVLEPTNLDIRHTSGAALEQALIENVYEGLVARSEDGDVEPALASEWQVSDDGRTYTFALQQGVTFHDGSALTADDVVASLDETRSDDSTIGYPDLQVIESVTAPDDATVEVTLAEANQNFLFTLTGPAGVILDSDDDTDLATDANGTGPFRLARWQQGDSITLERNDEYWGDPAGVREVVLSYIPEATALVGAGLDGSVDVITGVESDLAPQLEGTFEVTEGETTDKFILAFNEQAEPLDDIRVREALRLAIDHDAILERVGAGEELFGPIPPLDPGYEDLSDTLSYDPERARELLAEAGADDLTLTMTVSNTYPTYFSTLLVSMFDDIGVTLEVEPVEFSTWLNDVYANRDYELSFVNHVEPRDFISWTNPDYYYALADDEAFAEVQSLYADAMRETDPEASADLLAEAARVVAAQHPADWLFTRSDIVAIAPGVENFPISSTSTRLDVADVTVAR</sequence>
<comment type="subcellular location">
    <subcellularLocation>
        <location evidence="1">Cell envelope</location>
    </subcellularLocation>
</comment>
<dbReference type="GO" id="GO:0043190">
    <property type="term" value="C:ATP-binding cassette (ABC) transporter complex"/>
    <property type="evidence" value="ECO:0007669"/>
    <property type="project" value="InterPro"/>
</dbReference>
<dbReference type="Gene3D" id="3.10.105.10">
    <property type="entry name" value="Dipeptide-binding Protein, Domain 3"/>
    <property type="match status" value="1"/>
</dbReference>
<evidence type="ECO:0000256" key="4">
    <source>
        <dbReference type="ARBA" id="ARBA00022729"/>
    </source>
</evidence>
<dbReference type="Pfam" id="PF00496">
    <property type="entry name" value="SBP_bac_5"/>
    <property type="match status" value="1"/>
</dbReference>
<evidence type="ECO:0000256" key="2">
    <source>
        <dbReference type="ARBA" id="ARBA00005695"/>
    </source>
</evidence>
<evidence type="ECO:0000256" key="5">
    <source>
        <dbReference type="SAM" id="SignalP"/>
    </source>
</evidence>
<dbReference type="GO" id="GO:0030313">
    <property type="term" value="C:cell envelope"/>
    <property type="evidence" value="ECO:0007669"/>
    <property type="project" value="UniProtKB-SubCell"/>
</dbReference>
<organism evidence="7 8">
    <name type="scientific">Candidatus Microbacterium stercoravium</name>
    <dbReference type="NCBI Taxonomy" id="2838697"/>
    <lineage>
        <taxon>Bacteria</taxon>
        <taxon>Bacillati</taxon>
        <taxon>Actinomycetota</taxon>
        <taxon>Actinomycetes</taxon>
        <taxon>Micrococcales</taxon>
        <taxon>Microbacteriaceae</taxon>
        <taxon>Microbacterium</taxon>
    </lineage>
</organism>
<protein>
    <submittedName>
        <fullName evidence="7">ABC transporter substrate-binding protein</fullName>
    </submittedName>
</protein>
<dbReference type="PANTHER" id="PTHR30290">
    <property type="entry name" value="PERIPLASMIC BINDING COMPONENT OF ABC TRANSPORTER"/>
    <property type="match status" value="1"/>
</dbReference>
<dbReference type="InterPro" id="IPR030678">
    <property type="entry name" value="Peptide/Ni-bd"/>
</dbReference>
<proteinExistence type="inferred from homology"/>
<dbReference type="PANTHER" id="PTHR30290:SF10">
    <property type="entry name" value="PERIPLASMIC OLIGOPEPTIDE-BINDING PROTEIN-RELATED"/>
    <property type="match status" value="1"/>
</dbReference>
<dbReference type="GO" id="GO:1904680">
    <property type="term" value="F:peptide transmembrane transporter activity"/>
    <property type="evidence" value="ECO:0007669"/>
    <property type="project" value="TreeGrafter"/>
</dbReference>